<keyword evidence="2" id="KW-1185">Reference proteome</keyword>
<sequence length="217" mass="24643">MLSDYIPQSPVNDEAKKHNENLPGMGGIYNTINLHVSHYAGNNPVKYIDLDGNFIASYFANTKLNDAFSFFIEKYQKKLSAINKASQLYQKIYDIPKNTALEDAIVFDKEQAADYIPDEAGKNAEQIVYEKNSKEYNNYVKQETKLYSKLQELGKQKYPDGTYKNGLVDKILNTPLDIYNNKYQECISEGLSNSEAMKNADIAANEYINKTLEDTGL</sequence>
<reference evidence="1 2" key="1">
    <citation type="journal article" date="2013" name="PLoS ONE">
        <title>Genome-Wide Relatedness of Treponema pedis, from Gingiva and Necrotic Skin Lesions of Pigs, with the Human Oral Pathogen Treponema denticola.</title>
        <authorList>
            <person name="Svartstrom O."/>
            <person name="Mushtaq M."/>
            <person name="Pringle M."/>
            <person name="Segerman B."/>
        </authorList>
    </citation>
    <scope>NUCLEOTIDE SEQUENCE [LARGE SCALE GENOMIC DNA]</scope>
    <source>
        <strain evidence="1">T A4</strain>
    </source>
</reference>
<name>S5ZRI1_9SPIR</name>
<dbReference type="AlphaFoldDB" id="S5ZRI1"/>
<dbReference type="STRING" id="1291379.TPE_0129"/>
<dbReference type="Proteomes" id="UP000015620">
    <property type="component" value="Chromosome"/>
</dbReference>
<organism evidence="1 2">
    <name type="scientific">Treponema pedis str. T A4</name>
    <dbReference type="NCBI Taxonomy" id="1291379"/>
    <lineage>
        <taxon>Bacteria</taxon>
        <taxon>Pseudomonadati</taxon>
        <taxon>Spirochaetota</taxon>
        <taxon>Spirochaetia</taxon>
        <taxon>Spirochaetales</taxon>
        <taxon>Treponemataceae</taxon>
        <taxon>Treponema</taxon>
    </lineage>
</organism>
<evidence type="ECO:0000313" key="1">
    <source>
        <dbReference type="EMBL" id="AGT42625.1"/>
    </source>
</evidence>
<proteinExistence type="predicted"/>
<accession>S5ZRI1</accession>
<gene>
    <name evidence="1" type="ORF">TPE_0129</name>
</gene>
<protein>
    <submittedName>
        <fullName evidence="1">YD repeat-containing protein</fullName>
    </submittedName>
</protein>
<dbReference type="KEGG" id="tped:TPE_0129"/>
<dbReference type="EMBL" id="CP004120">
    <property type="protein sequence ID" value="AGT42625.1"/>
    <property type="molecule type" value="Genomic_DNA"/>
</dbReference>
<dbReference type="PATRIC" id="fig|1291379.3.peg.125"/>
<evidence type="ECO:0000313" key="2">
    <source>
        <dbReference type="Proteomes" id="UP000015620"/>
    </source>
</evidence>
<dbReference type="HOGENOM" id="CLU_1271810_0_0_12"/>